<reference evidence="6" key="2">
    <citation type="submission" date="2020-07" db="EMBL/GenBank/DDBJ databases">
        <title>Chryseobacterium sp.cx-624.</title>
        <authorList>
            <person name="Yang C."/>
        </authorList>
    </citation>
    <scope>NUCLEOTIDE SEQUENCE [LARGE SCALE GENOMIC DNA]</scope>
    <source>
        <strain evidence="6">cx-624</strain>
    </source>
</reference>
<reference evidence="7" key="3">
    <citation type="submission" date="2020-07" db="EMBL/GenBank/DDBJ databases">
        <title>Flavobacterium sp. xlx-214.</title>
        <authorList>
            <person name="Yang C."/>
        </authorList>
    </citation>
    <scope>NUCLEOTIDE SEQUENCE [LARGE SCALE GENOMIC DNA]</scope>
    <source>
        <strain evidence="7">CX-624</strain>
    </source>
</reference>
<accession>A0A7D7R572</accession>
<dbReference type="Pfam" id="PF18962">
    <property type="entry name" value="Por_Secre_tail"/>
    <property type="match status" value="1"/>
</dbReference>
<evidence type="ECO:0000256" key="2">
    <source>
        <dbReference type="SAM" id="SignalP"/>
    </source>
</evidence>
<evidence type="ECO:0000313" key="6">
    <source>
        <dbReference type="Proteomes" id="UP000515349"/>
    </source>
</evidence>
<organism evidence="5 6">
    <name type="scientific">Marnyiella aurantia</name>
    <dbReference type="NCBI Taxonomy" id="2758037"/>
    <lineage>
        <taxon>Bacteria</taxon>
        <taxon>Pseudomonadati</taxon>
        <taxon>Bacteroidota</taxon>
        <taxon>Flavobacteriia</taxon>
        <taxon>Flavobacteriales</taxon>
        <taxon>Weeksellaceae</taxon>
        <taxon>Marnyiella</taxon>
    </lineage>
</organism>
<dbReference type="RefSeq" id="WP_181886646.1">
    <property type="nucleotide sequence ID" value="NZ_CP059472.1"/>
</dbReference>
<keyword evidence="7" id="KW-1185">Reference proteome</keyword>
<dbReference type="KEGG" id="cbau:H1R16_10215"/>
<dbReference type="EMBL" id="JACEUX010000001">
    <property type="protein sequence ID" value="MBA5246571.1"/>
    <property type="molecule type" value="Genomic_DNA"/>
</dbReference>
<dbReference type="AlphaFoldDB" id="A0A7D7R572"/>
<gene>
    <name evidence="5" type="ORF">H1R16_10215</name>
    <name evidence="4" type="ORF">H2507_05250</name>
</gene>
<evidence type="ECO:0000313" key="4">
    <source>
        <dbReference type="EMBL" id="MBA5246571.1"/>
    </source>
</evidence>
<name>A0A7D7R572_9FLAO</name>
<dbReference type="EMBL" id="CP059472">
    <property type="protein sequence ID" value="QMS98069.1"/>
    <property type="molecule type" value="Genomic_DNA"/>
</dbReference>
<protein>
    <submittedName>
        <fullName evidence="5">T9SS type A sorting domain-containing protein</fullName>
    </submittedName>
</protein>
<evidence type="ECO:0000256" key="1">
    <source>
        <dbReference type="ARBA" id="ARBA00022729"/>
    </source>
</evidence>
<sequence length="270" mass="29382">MKKINFLFLVAAMSVQGFAQQYMYTGATEIANTIPFASTASNFRQSIYYPSDFPTAPAGNIVAIYLKASTAASPNITNLKVKMGTTTMTIFPNSTFITGLQTVYSGNYNTPVVSGNYIKIPLQTPFPYDPTQNLMVELSQESYSPGFQIMQGSINVNSRTVFGNMNNATGTVQHRLATMGFDMDNAMATTEVGAENGLKIYPNPVTDVLHITKVSADAAYSLYDPAGRLIKKGEVSKRGTVDVSELSAGVYFITVEDKNETVLSSRFIKK</sequence>
<evidence type="ECO:0000313" key="7">
    <source>
        <dbReference type="Proteomes" id="UP000539710"/>
    </source>
</evidence>
<feature type="signal peptide" evidence="2">
    <location>
        <begin position="1"/>
        <end position="19"/>
    </location>
</feature>
<feature type="chain" id="PRO_5044656387" evidence="2">
    <location>
        <begin position="20"/>
        <end position="270"/>
    </location>
</feature>
<dbReference type="InterPro" id="IPR026444">
    <property type="entry name" value="Secre_tail"/>
</dbReference>
<feature type="domain" description="Secretion system C-terminal sorting" evidence="3">
    <location>
        <begin position="200"/>
        <end position="267"/>
    </location>
</feature>
<proteinExistence type="predicted"/>
<evidence type="ECO:0000259" key="3">
    <source>
        <dbReference type="Pfam" id="PF18962"/>
    </source>
</evidence>
<reference evidence="5" key="1">
    <citation type="submission" date="2020-07" db="EMBL/GenBank/DDBJ databases">
        <title>Chryseobacterium sp. CX-624.</title>
        <authorList>
            <person name="Yang C."/>
        </authorList>
    </citation>
    <scope>NUCLEOTIDE SEQUENCE</scope>
    <source>
        <strain evidence="5">CX-624</strain>
    </source>
</reference>
<dbReference type="NCBIfam" id="TIGR04183">
    <property type="entry name" value="Por_Secre_tail"/>
    <property type="match status" value="1"/>
</dbReference>
<keyword evidence="1 2" id="KW-0732">Signal</keyword>
<reference evidence="4" key="4">
    <citation type="submission" date="2020-07" db="EMBL/GenBank/DDBJ databases">
        <authorList>
            <person name="Yang C."/>
        </authorList>
    </citation>
    <scope>NUCLEOTIDE SEQUENCE</scope>
    <source>
        <strain evidence="4">Cx-624</strain>
    </source>
</reference>
<evidence type="ECO:0000313" key="5">
    <source>
        <dbReference type="EMBL" id="QMS98069.1"/>
    </source>
</evidence>
<dbReference type="Proteomes" id="UP000515349">
    <property type="component" value="Chromosome"/>
</dbReference>
<dbReference type="Proteomes" id="UP000539710">
    <property type="component" value="Unassembled WGS sequence"/>
</dbReference>